<keyword evidence="3" id="KW-1185">Reference proteome</keyword>
<accession>A0AAJ0B2Q2</accession>
<reference evidence="2" key="1">
    <citation type="submission" date="2023-06" db="EMBL/GenBank/DDBJ databases">
        <title>Genome-scale phylogeny and comparative genomics of the fungal order Sordariales.</title>
        <authorList>
            <consortium name="Lawrence Berkeley National Laboratory"/>
            <person name="Hensen N."/>
            <person name="Bonometti L."/>
            <person name="Westerberg I."/>
            <person name="Brannstrom I.O."/>
            <person name="Guillou S."/>
            <person name="Cros-Aarteil S."/>
            <person name="Calhoun S."/>
            <person name="Haridas S."/>
            <person name="Kuo A."/>
            <person name="Mondo S."/>
            <person name="Pangilinan J."/>
            <person name="Riley R."/>
            <person name="Labutti K."/>
            <person name="Andreopoulos B."/>
            <person name="Lipzen A."/>
            <person name="Chen C."/>
            <person name="Yanf M."/>
            <person name="Daum C."/>
            <person name="Ng V."/>
            <person name="Clum A."/>
            <person name="Steindorff A."/>
            <person name="Ohm R."/>
            <person name="Martin F."/>
            <person name="Silar P."/>
            <person name="Natvig D."/>
            <person name="Lalanne C."/>
            <person name="Gautier V."/>
            <person name="Ament-Velasquez S.L."/>
            <person name="Kruys A."/>
            <person name="Hutchinson M.I."/>
            <person name="Powell A.J."/>
            <person name="Barry K."/>
            <person name="Miller A.N."/>
            <person name="Grigoriev I.V."/>
            <person name="Debuchy R."/>
            <person name="Gladieux P."/>
            <person name="Thoren M.H."/>
            <person name="Johannesson H."/>
        </authorList>
    </citation>
    <scope>NUCLEOTIDE SEQUENCE</scope>
    <source>
        <strain evidence="2">PSN4</strain>
    </source>
</reference>
<organism evidence="2 3">
    <name type="scientific">Echria macrotheca</name>
    <dbReference type="NCBI Taxonomy" id="438768"/>
    <lineage>
        <taxon>Eukaryota</taxon>
        <taxon>Fungi</taxon>
        <taxon>Dikarya</taxon>
        <taxon>Ascomycota</taxon>
        <taxon>Pezizomycotina</taxon>
        <taxon>Sordariomycetes</taxon>
        <taxon>Sordariomycetidae</taxon>
        <taxon>Sordariales</taxon>
        <taxon>Schizotheciaceae</taxon>
        <taxon>Echria</taxon>
    </lineage>
</organism>
<name>A0AAJ0B2Q2_9PEZI</name>
<dbReference type="PANTHER" id="PTHR24148:SF73">
    <property type="entry name" value="HET DOMAIN PROTEIN (AFU_ORTHOLOGUE AFUA_8G01020)"/>
    <property type="match status" value="1"/>
</dbReference>
<dbReference type="Pfam" id="PF06985">
    <property type="entry name" value="HET"/>
    <property type="match status" value="1"/>
</dbReference>
<evidence type="ECO:0000313" key="2">
    <source>
        <dbReference type="EMBL" id="KAK1749734.1"/>
    </source>
</evidence>
<dbReference type="InterPro" id="IPR052895">
    <property type="entry name" value="HetReg/Transcr_Mod"/>
</dbReference>
<dbReference type="PANTHER" id="PTHR24148">
    <property type="entry name" value="ANKYRIN REPEAT DOMAIN-CONTAINING PROTEIN 39 HOMOLOG-RELATED"/>
    <property type="match status" value="1"/>
</dbReference>
<sequence>MVRSMAQHLTYEYAALPARSIRLLRLHAGAPGAALMCSLHSKSLDDSDIEYNALSYCWGDESPPSPLLVVGNDNETKHIPIRPNLAAALSQLRTNTVTCCDLTCACQTGDNNQDTHPTDEFQFTSPVNLWIDAVCIDQSNLDERSRQVSLMDEIYTKATTVIAWLGPSNEYTSHALRMVHGFADLAKYLPSIPSSEISTDYDQSSKGNDGGAYITSARQHIATNPAFTPFWIALGHFFADNDWWERMWIVQEIALARRIIMATGPFGTTWTRFVQASEMFYQDNFYEQLCEGTLTTGEFAHIWPAIAGFQRVRGLERIRSVVTDSGAVTTTRARIAALDLSVMTLLGWSFRYKATNPRDKVYGIFGILKRLGATLPMQPRDDMSVCEVYMRASTLIYDQTGDLSFLESVENNRVVDYVRRFGLPSWTPDFAAPNRLLPISWARLADTAVQYRESWAQHWAGGEEHRCVFDLVEKTITVKGFWVDKIQEISDNIDDAISGTSTTKPEGALPVYRDRLDRVASGKEGVSEVEKRWGSVLGRAPEESWTWVPTREGVAANDDRGPGNRLFRTQRHSFVGFTQVAACAGDEVCWLVGLGFPCILRRAGRMWRFVGLCLGSTGGHSRSIPTIGRLKNAAVTMPGLFVCEEFTIC</sequence>
<proteinExistence type="predicted"/>
<protein>
    <submittedName>
        <fullName evidence="2">Heterokaryon incompatibility protein-domain-containing protein</fullName>
    </submittedName>
</protein>
<dbReference type="AlphaFoldDB" id="A0AAJ0B2Q2"/>
<dbReference type="EMBL" id="MU839853">
    <property type="protein sequence ID" value="KAK1749734.1"/>
    <property type="molecule type" value="Genomic_DNA"/>
</dbReference>
<dbReference type="InterPro" id="IPR010730">
    <property type="entry name" value="HET"/>
</dbReference>
<comment type="caution">
    <text evidence="2">The sequence shown here is derived from an EMBL/GenBank/DDBJ whole genome shotgun (WGS) entry which is preliminary data.</text>
</comment>
<evidence type="ECO:0000313" key="3">
    <source>
        <dbReference type="Proteomes" id="UP001239445"/>
    </source>
</evidence>
<gene>
    <name evidence="2" type="ORF">QBC47DRAFT_131183</name>
</gene>
<feature type="domain" description="Heterokaryon incompatibility" evidence="1">
    <location>
        <begin position="51"/>
        <end position="252"/>
    </location>
</feature>
<dbReference type="Proteomes" id="UP001239445">
    <property type="component" value="Unassembled WGS sequence"/>
</dbReference>
<evidence type="ECO:0000259" key="1">
    <source>
        <dbReference type="Pfam" id="PF06985"/>
    </source>
</evidence>